<evidence type="ECO:0000256" key="9">
    <source>
        <dbReference type="ARBA" id="ARBA00045724"/>
    </source>
</evidence>
<dbReference type="PANTHER" id="PTHR37323:SF1">
    <property type="entry name" value="L-ORNITHINE N(ALPHA)-ACYLTRANSFERASE"/>
    <property type="match status" value="1"/>
</dbReference>
<keyword evidence="2" id="KW-0444">Lipid biosynthesis</keyword>
<evidence type="ECO:0000313" key="12">
    <source>
        <dbReference type="Proteomes" id="UP000295696"/>
    </source>
</evidence>
<dbReference type="Proteomes" id="UP000295696">
    <property type="component" value="Unassembled WGS sequence"/>
</dbReference>
<dbReference type="PANTHER" id="PTHR37323">
    <property type="entry name" value="GCN5-RELATED N-ACETYLTRANSFERASE"/>
    <property type="match status" value="1"/>
</dbReference>
<comment type="similarity">
    <text evidence="6">Belongs to the acetyltransferase family. OlsB subfamily.</text>
</comment>
<evidence type="ECO:0000256" key="8">
    <source>
        <dbReference type="ARBA" id="ARBA00039866"/>
    </source>
</evidence>
<dbReference type="InterPro" id="IPR052351">
    <property type="entry name" value="Ornithine_N-alpha-AT"/>
</dbReference>
<dbReference type="InterPro" id="IPR016181">
    <property type="entry name" value="Acyl_CoA_acyltransferase"/>
</dbReference>
<gene>
    <name evidence="11" type="ORF">EDD52_10131</name>
</gene>
<keyword evidence="12" id="KW-1185">Reference proteome</keyword>
<accession>A0A4R3JKZ4</accession>
<comment type="function">
    <text evidence="9">Catalyzes the first step in the biosynthesis of ornithine lipids, which are phosphorus-free membrane lipids. Catalyzes the 3-hydroxyacyl-acyl carrier protein-dependent acylation of ornithine to form lyso-ornithine lipid (LOL).</text>
</comment>
<comment type="catalytic activity">
    <reaction evidence="10">
        <text>a (3R)-hydroxyacyl-[ACP] + L-ornithine = a lyso-ornithine lipid + holo-[ACP] + H(+)</text>
        <dbReference type="Rhea" id="RHEA:20633"/>
        <dbReference type="Rhea" id="RHEA-COMP:9685"/>
        <dbReference type="Rhea" id="RHEA-COMP:9945"/>
        <dbReference type="ChEBI" id="CHEBI:15378"/>
        <dbReference type="ChEBI" id="CHEBI:46911"/>
        <dbReference type="ChEBI" id="CHEBI:64479"/>
        <dbReference type="ChEBI" id="CHEBI:78827"/>
        <dbReference type="ChEBI" id="CHEBI:138482"/>
        <dbReference type="EC" id="2.3.2.30"/>
    </reaction>
    <physiologicalReaction direction="left-to-right" evidence="10">
        <dbReference type="Rhea" id="RHEA:20634"/>
    </physiologicalReaction>
</comment>
<comment type="pathway">
    <text evidence="1">Lipid metabolism.</text>
</comment>
<name>A0A4R3JKZ4_9RHOB</name>
<dbReference type="SUPFAM" id="SSF55729">
    <property type="entry name" value="Acyl-CoA N-acyltransferases (Nat)"/>
    <property type="match status" value="1"/>
</dbReference>
<dbReference type="OrthoDB" id="9787072at2"/>
<dbReference type="GO" id="GO:0043810">
    <property type="term" value="F:ornithine-acyl [acyl carrier protein] N-acyltransferase activity"/>
    <property type="evidence" value="ECO:0007669"/>
    <property type="project" value="UniProtKB-EC"/>
</dbReference>
<evidence type="ECO:0000256" key="6">
    <source>
        <dbReference type="ARBA" id="ARBA00038095"/>
    </source>
</evidence>
<organism evidence="11 12">
    <name type="scientific">Primorskyibacter sedentarius</name>
    <dbReference type="NCBI Taxonomy" id="745311"/>
    <lineage>
        <taxon>Bacteria</taxon>
        <taxon>Pseudomonadati</taxon>
        <taxon>Pseudomonadota</taxon>
        <taxon>Alphaproteobacteria</taxon>
        <taxon>Rhodobacterales</taxon>
        <taxon>Roseobacteraceae</taxon>
        <taxon>Primorskyibacter</taxon>
    </lineage>
</organism>
<proteinExistence type="inferred from homology"/>
<evidence type="ECO:0000256" key="4">
    <source>
        <dbReference type="ARBA" id="ARBA00023098"/>
    </source>
</evidence>
<dbReference type="Pfam" id="PF13444">
    <property type="entry name" value="Acetyltransf_5"/>
    <property type="match status" value="1"/>
</dbReference>
<dbReference type="GO" id="GO:0006629">
    <property type="term" value="P:lipid metabolic process"/>
    <property type="evidence" value="ECO:0007669"/>
    <property type="project" value="UniProtKB-KW"/>
</dbReference>
<sequence>MKPIRRGRYQARLAETADDLRAALHLRQIAFRGGLGDRMEDADCHDLDFAHMLVEDRATDELVCCYRFLLLDDESKTERSYAARFYDLSALARLPGPKVELGRFCSRPGLRDPDVLRLAWAAMTRFVDARGAVLLFGCASFPGANPAPHEESLALLGARHVAPDSWRPGERAADVVPLPRDDTRPTDERSAMQKMPGLLRSYLQLGGRVSDHAVIDRDIDTLHVFIGVEPALIPPARKRLLRALVD</sequence>
<evidence type="ECO:0000256" key="7">
    <source>
        <dbReference type="ARBA" id="ARBA00039058"/>
    </source>
</evidence>
<keyword evidence="4" id="KW-0443">Lipid metabolism</keyword>
<dbReference type="EC" id="2.3.2.30" evidence="7"/>
<comment type="caution">
    <text evidence="11">The sequence shown here is derived from an EMBL/GenBank/DDBJ whole genome shotgun (WGS) entry which is preliminary data.</text>
</comment>
<dbReference type="EMBL" id="SLZU01000001">
    <property type="protein sequence ID" value="TCS66943.1"/>
    <property type="molecule type" value="Genomic_DNA"/>
</dbReference>
<keyword evidence="3 11" id="KW-0808">Transferase</keyword>
<evidence type="ECO:0000256" key="10">
    <source>
        <dbReference type="ARBA" id="ARBA00047785"/>
    </source>
</evidence>
<dbReference type="Gene3D" id="3.40.630.30">
    <property type="match status" value="1"/>
</dbReference>
<evidence type="ECO:0000256" key="1">
    <source>
        <dbReference type="ARBA" id="ARBA00005189"/>
    </source>
</evidence>
<dbReference type="AlphaFoldDB" id="A0A4R3JKZ4"/>
<evidence type="ECO:0000313" key="11">
    <source>
        <dbReference type="EMBL" id="TCS66943.1"/>
    </source>
</evidence>
<protein>
    <recommendedName>
        <fullName evidence="8">L-ornithine N(alpha)-acyltransferase</fullName>
        <ecNumber evidence="7">2.3.2.30</ecNumber>
    </recommendedName>
</protein>
<keyword evidence="5 11" id="KW-0012">Acyltransferase</keyword>
<evidence type="ECO:0000256" key="3">
    <source>
        <dbReference type="ARBA" id="ARBA00022679"/>
    </source>
</evidence>
<dbReference type="RefSeq" id="WP_132241009.1">
    <property type="nucleotide sequence ID" value="NZ_SLZU01000001.1"/>
</dbReference>
<reference evidence="11 12" key="1">
    <citation type="submission" date="2019-03" db="EMBL/GenBank/DDBJ databases">
        <title>Genomic Encyclopedia of Type Strains, Phase IV (KMG-IV): sequencing the most valuable type-strain genomes for metagenomic binning, comparative biology and taxonomic classification.</title>
        <authorList>
            <person name="Goeker M."/>
        </authorList>
    </citation>
    <scope>NUCLEOTIDE SEQUENCE [LARGE SCALE GENOMIC DNA]</scope>
    <source>
        <strain evidence="11 12">DSM 104836</strain>
    </source>
</reference>
<evidence type="ECO:0000256" key="5">
    <source>
        <dbReference type="ARBA" id="ARBA00023315"/>
    </source>
</evidence>
<evidence type="ECO:0000256" key="2">
    <source>
        <dbReference type="ARBA" id="ARBA00022516"/>
    </source>
</evidence>